<dbReference type="VEuPathDB" id="CryptoDB:Vbra_13645"/>
<accession>A0A0G4EV57</accession>
<protein>
    <submittedName>
        <fullName evidence="3">Uncharacterized protein</fullName>
    </submittedName>
</protein>
<keyword evidence="2" id="KW-1133">Transmembrane helix</keyword>
<evidence type="ECO:0000256" key="1">
    <source>
        <dbReference type="SAM" id="MobiDB-lite"/>
    </source>
</evidence>
<evidence type="ECO:0000313" key="3">
    <source>
        <dbReference type="EMBL" id="CEM02496.1"/>
    </source>
</evidence>
<keyword evidence="4" id="KW-1185">Reference proteome</keyword>
<organism evidence="3 4">
    <name type="scientific">Vitrella brassicaformis (strain CCMP3155)</name>
    <dbReference type="NCBI Taxonomy" id="1169540"/>
    <lineage>
        <taxon>Eukaryota</taxon>
        <taxon>Sar</taxon>
        <taxon>Alveolata</taxon>
        <taxon>Colpodellida</taxon>
        <taxon>Vitrellaceae</taxon>
        <taxon>Vitrella</taxon>
    </lineage>
</organism>
<dbReference type="Proteomes" id="UP000041254">
    <property type="component" value="Unassembled WGS sequence"/>
</dbReference>
<feature type="compositionally biased region" description="Low complexity" evidence="1">
    <location>
        <begin position="67"/>
        <end position="80"/>
    </location>
</feature>
<evidence type="ECO:0000313" key="4">
    <source>
        <dbReference type="Proteomes" id="UP000041254"/>
    </source>
</evidence>
<gene>
    <name evidence="3" type="ORF">Vbra_13645</name>
</gene>
<feature type="region of interest" description="Disordered" evidence="1">
    <location>
        <begin position="33"/>
        <end position="86"/>
    </location>
</feature>
<evidence type="ECO:0000256" key="2">
    <source>
        <dbReference type="SAM" id="Phobius"/>
    </source>
</evidence>
<reference evidence="3 4" key="1">
    <citation type="submission" date="2014-11" db="EMBL/GenBank/DDBJ databases">
        <authorList>
            <person name="Zhu J."/>
            <person name="Qi W."/>
            <person name="Song R."/>
        </authorList>
    </citation>
    <scope>NUCLEOTIDE SEQUENCE [LARGE SCALE GENOMIC DNA]</scope>
</reference>
<keyword evidence="2" id="KW-0472">Membrane</keyword>
<sequence length="140" mass="15378">MENTDTIRHRYARFARTVAWRFPSFVASTRRTAFANATDSPPDAAGATSSGTESQHDVTADDPDSQPPHSSDASAAASSPTEEQEKLLKAVMGKDAFFVDPRAMQLMREELKDKVPIMIALVAQLIAVIGVFAWRVWKNV</sequence>
<dbReference type="EMBL" id="CDMY01000328">
    <property type="protein sequence ID" value="CEM02496.1"/>
    <property type="molecule type" value="Genomic_DNA"/>
</dbReference>
<proteinExistence type="predicted"/>
<dbReference type="InParanoid" id="A0A0G4EV57"/>
<keyword evidence="2" id="KW-0812">Transmembrane</keyword>
<name>A0A0G4EV57_VITBC</name>
<feature type="transmembrane region" description="Helical" evidence="2">
    <location>
        <begin position="115"/>
        <end position="137"/>
    </location>
</feature>
<dbReference type="AlphaFoldDB" id="A0A0G4EV57"/>